<reference evidence="1" key="2">
    <citation type="submission" date="2023-01" db="EMBL/GenBank/DDBJ databases">
        <authorList>
            <person name="Petersen C."/>
        </authorList>
    </citation>
    <scope>NUCLEOTIDE SEQUENCE</scope>
    <source>
        <strain evidence="1">IBT 15450</strain>
    </source>
</reference>
<protein>
    <recommendedName>
        <fullName evidence="3">C2H2-type domain-containing protein</fullName>
    </recommendedName>
</protein>
<gene>
    <name evidence="1" type="ORF">N7460_012288</name>
</gene>
<dbReference type="AlphaFoldDB" id="A0AAD6I1Z7"/>
<organism evidence="1 2">
    <name type="scientific">Penicillium canescens</name>
    <dbReference type="NCBI Taxonomy" id="5083"/>
    <lineage>
        <taxon>Eukaryota</taxon>
        <taxon>Fungi</taxon>
        <taxon>Dikarya</taxon>
        <taxon>Ascomycota</taxon>
        <taxon>Pezizomycotina</taxon>
        <taxon>Eurotiomycetes</taxon>
        <taxon>Eurotiomycetidae</taxon>
        <taxon>Eurotiales</taxon>
        <taxon>Aspergillaceae</taxon>
        <taxon>Penicillium</taxon>
    </lineage>
</organism>
<proteinExistence type="predicted"/>
<comment type="caution">
    <text evidence="1">The sequence shown here is derived from an EMBL/GenBank/DDBJ whole genome shotgun (WGS) entry which is preliminary data.</text>
</comment>
<evidence type="ECO:0008006" key="3">
    <source>
        <dbReference type="Google" id="ProtNLM"/>
    </source>
</evidence>
<dbReference type="InterPro" id="IPR036236">
    <property type="entry name" value="Znf_C2H2_sf"/>
</dbReference>
<dbReference type="EMBL" id="JAQJZL010000015">
    <property type="protein sequence ID" value="KAJ6027471.1"/>
    <property type="molecule type" value="Genomic_DNA"/>
</dbReference>
<dbReference type="Gene3D" id="3.30.160.60">
    <property type="entry name" value="Classic Zinc Finger"/>
    <property type="match status" value="1"/>
</dbReference>
<dbReference type="Proteomes" id="UP001219568">
    <property type="component" value="Unassembled WGS sequence"/>
</dbReference>
<evidence type="ECO:0000313" key="2">
    <source>
        <dbReference type="Proteomes" id="UP001219568"/>
    </source>
</evidence>
<sequence>MRSGTRPATIAFDEVAMAVPTNASAAEPTLVAASHNSRIPGKTLTTALLGPLCQTICIRNLSPLDSQFTAPAPVENPNTNTALAKGNLCQLPIDMSYPFTNFHAPFAVTSGAADYSQPMHTFGYEPQPTVRLSNKNLPDRTVPSAWSPAIPLPVLPEASTVVCQSQRDNFDHHFLHQPSDSRGHGSIHSNIGINSQLPSKDIALIRQSKEKRQTANVCWEGDCKGRVYSNFSNLLRHQRERHGESDKVSCTLCGSKFTRTTARNVHERNEVCSRSK</sequence>
<name>A0AAD6I1Z7_PENCN</name>
<reference evidence="1" key="1">
    <citation type="journal article" date="2023" name="IMA Fungus">
        <title>Comparative genomic study of the Penicillium genus elucidates a diverse pangenome and 15 lateral gene transfer events.</title>
        <authorList>
            <person name="Petersen C."/>
            <person name="Sorensen T."/>
            <person name="Nielsen M.R."/>
            <person name="Sondergaard T.E."/>
            <person name="Sorensen J.L."/>
            <person name="Fitzpatrick D.A."/>
            <person name="Frisvad J.C."/>
            <person name="Nielsen K.L."/>
        </authorList>
    </citation>
    <scope>NUCLEOTIDE SEQUENCE</scope>
    <source>
        <strain evidence="1">IBT 15450</strain>
    </source>
</reference>
<dbReference type="SUPFAM" id="SSF57667">
    <property type="entry name" value="beta-beta-alpha zinc fingers"/>
    <property type="match status" value="1"/>
</dbReference>
<keyword evidence="2" id="KW-1185">Reference proteome</keyword>
<accession>A0AAD6I1Z7</accession>
<evidence type="ECO:0000313" key="1">
    <source>
        <dbReference type="EMBL" id="KAJ6027471.1"/>
    </source>
</evidence>